<comment type="caution">
    <text evidence="2">The sequence shown here is derived from an EMBL/GenBank/DDBJ whole genome shotgun (WGS) entry which is preliminary data.</text>
</comment>
<sequence length="151" mass="16266">MRDVRGDRERKRERERERESGVQEEDSGSSGATVGLSFWFRRAASSDLVAVRLGSWLRRACVMMVVASVPSGQMAATTAPVTLQEAWAARASRPCRRICRARPVPVAEFAGRLPEGRERPTPKDGVGRSGAFPSRVGLTMVAVAASGSGPP</sequence>
<keyword evidence="3" id="KW-1185">Reference proteome</keyword>
<gene>
    <name evidence="2" type="ORF">C2845_PM07G20150</name>
</gene>
<feature type="region of interest" description="Disordered" evidence="1">
    <location>
        <begin position="113"/>
        <end position="132"/>
    </location>
</feature>
<dbReference type="AlphaFoldDB" id="A0A3L6SS68"/>
<feature type="region of interest" description="Disordered" evidence="1">
    <location>
        <begin position="1"/>
        <end position="31"/>
    </location>
</feature>
<evidence type="ECO:0000256" key="1">
    <source>
        <dbReference type="SAM" id="MobiDB-lite"/>
    </source>
</evidence>
<dbReference type="Proteomes" id="UP000275267">
    <property type="component" value="Unassembled WGS sequence"/>
</dbReference>
<organism evidence="2 3">
    <name type="scientific">Panicum miliaceum</name>
    <name type="common">Proso millet</name>
    <name type="synonym">Broomcorn millet</name>
    <dbReference type="NCBI Taxonomy" id="4540"/>
    <lineage>
        <taxon>Eukaryota</taxon>
        <taxon>Viridiplantae</taxon>
        <taxon>Streptophyta</taxon>
        <taxon>Embryophyta</taxon>
        <taxon>Tracheophyta</taxon>
        <taxon>Spermatophyta</taxon>
        <taxon>Magnoliopsida</taxon>
        <taxon>Liliopsida</taxon>
        <taxon>Poales</taxon>
        <taxon>Poaceae</taxon>
        <taxon>PACMAD clade</taxon>
        <taxon>Panicoideae</taxon>
        <taxon>Panicodae</taxon>
        <taxon>Paniceae</taxon>
        <taxon>Panicinae</taxon>
        <taxon>Panicum</taxon>
        <taxon>Panicum sect. Panicum</taxon>
    </lineage>
</organism>
<name>A0A3L6SS68_PANMI</name>
<dbReference type="EMBL" id="PQIB02000004">
    <property type="protein sequence ID" value="RLN25438.1"/>
    <property type="molecule type" value="Genomic_DNA"/>
</dbReference>
<feature type="compositionally biased region" description="Basic and acidic residues" evidence="1">
    <location>
        <begin position="1"/>
        <end position="21"/>
    </location>
</feature>
<evidence type="ECO:0000313" key="2">
    <source>
        <dbReference type="EMBL" id="RLN25438.1"/>
    </source>
</evidence>
<accession>A0A3L6SS68</accession>
<feature type="compositionally biased region" description="Basic and acidic residues" evidence="1">
    <location>
        <begin position="114"/>
        <end position="126"/>
    </location>
</feature>
<reference evidence="3" key="1">
    <citation type="journal article" date="2019" name="Nat. Commun.">
        <title>The genome of broomcorn millet.</title>
        <authorList>
            <person name="Zou C."/>
            <person name="Miki D."/>
            <person name="Li D."/>
            <person name="Tang Q."/>
            <person name="Xiao L."/>
            <person name="Rajput S."/>
            <person name="Deng P."/>
            <person name="Jia W."/>
            <person name="Huang R."/>
            <person name="Zhang M."/>
            <person name="Sun Y."/>
            <person name="Hu J."/>
            <person name="Fu X."/>
            <person name="Schnable P.S."/>
            <person name="Li F."/>
            <person name="Zhang H."/>
            <person name="Feng B."/>
            <person name="Zhu X."/>
            <person name="Liu R."/>
            <person name="Schnable J.C."/>
            <person name="Zhu J.-K."/>
            <person name="Zhang H."/>
        </authorList>
    </citation>
    <scope>NUCLEOTIDE SEQUENCE [LARGE SCALE GENOMIC DNA]</scope>
</reference>
<protein>
    <submittedName>
        <fullName evidence="2">Uncharacterized protein</fullName>
    </submittedName>
</protein>
<evidence type="ECO:0000313" key="3">
    <source>
        <dbReference type="Proteomes" id="UP000275267"/>
    </source>
</evidence>
<proteinExistence type="predicted"/>